<comment type="similarity">
    <text evidence="6">Belongs to the RSE1 family.</text>
</comment>
<dbReference type="GO" id="GO:0006397">
    <property type="term" value="P:mRNA processing"/>
    <property type="evidence" value="ECO:0007669"/>
    <property type="project" value="UniProtKB-KW"/>
</dbReference>
<dbReference type="GO" id="GO:0005681">
    <property type="term" value="C:spliceosomal complex"/>
    <property type="evidence" value="ECO:0007669"/>
    <property type="project" value="UniProtKB-KW"/>
</dbReference>
<dbReference type="AlphaFoldDB" id="A0A7S0PY64"/>
<dbReference type="PANTHER" id="PTHR10644">
    <property type="entry name" value="DNA REPAIR/RNA PROCESSING CPSF FAMILY"/>
    <property type="match status" value="1"/>
</dbReference>
<evidence type="ECO:0000256" key="3">
    <source>
        <dbReference type="ARBA" id="ARBA00022728"/>
    </source>
</evidence>
<gene>
    <name evidence="10" type="ORF">CPEL01642_LOCUS6124</name>
</gene>
<dbReference type="InterPro" id="IPR050358">
    <property type="entry name" value="RSE1/DDB1/CFT1"/>
</dbReference>
<evidence type="ECO:0000256" key="1">
    <source>
        <dbReference type="ARBA" id="ARBA00004123"/>
    </source>
</evidence>
<evidence type="ECO:0000313" key="10">
    <source>
        <dbReference type="EMBL" id="CAD8602791.1"/>
    </source>
</evidence>
<keyword evidence="4" id="KW-0508">mRNA splicing</keyword>
<evidence type="ECO:0000259" key="9">
    <source>
        <dbReference type="Pfam" id="PF23726"/>
    </source>
</evidence>
<evidence type="ECO:0000259" key="8">
    <source>
        <dbReference type="Pfam" id="PF10433"/>
    </source>
</evidence>
<accession>A0A7S0PY64</accession>
<dbReference type="InterPro" id="IPR018846">
    <property type="entry name" value="Beta-prop_RSE1/DDB1/CPSF1_1st"/>
</dbReference>
<dbReference type="FunFam" id="2.130.10.10:FF:001143">
    <property type="entry name" value="Pre-mRNA-splicing factor rse-1, putative"/>
    <property type="match status" value="1"/>
</dbReference>
<evidence type="ECO:0000259" key="7">
    <source>
        <dbReference type="Pfam" id="PF03178"/>
    </source>
</evidence>
<evidence type="ECO:0000256" key="2">
    <source>
        <dbReference type="ARBA" id="ARBA00022664"/>
    </source>
</evidence>
<dbReference type="InterPro" id="IPR015943">
    <property type="entry name" value="WD40/YVTN_repeat-like_dom_sf"/>
</dbReference>
<dbReference type="GO" id="GO:0008380">
    <property type="term" value="P:RNA splicing"/>
    <property type="evidence" value="ECO:0007669"/>
    <property type="project" value="UniProtKB-KW"/>
</dbReference>
<keyword evidence="3" id="KW-0747">Spliceosome</keyword>
<keyword evidence="5" id="KW-0539">Nucleus</keyword>
<dbReference type="InterPro" id="IPR058543">
    <property type="entry name" value="Beta-prop_RSE1/DDB1/CPSF1_2nd"/>
</dbReference>
<protein>
    <recommendedName>
        <fullName evidence="11">DNA damage-binding protein 1</fullName>
    </recommendedName>
</protein>
<dbReference type="InterPro" id="IPR004871">
    <property type="entry name" value="RSE1/DDB1/CPSF1_C"/>
</dbReference>
<dbReference type="Pfam" id="PF23726">
    <property type="entry name" value="Beta-prop_RSE1_2nd"/>
    <property type="match status" value="1"/>
</dbReference>
<feature type="domain" description="RSE1/DDB1/CPSF1 C-terminal" evidence="7">
    <location>
        <begin position="846"/>
        <end position="1167"/>
    </location>
</feature>
<proteinExistence type="inferred from homology"/>
<dbReference type="Pfam" id="PF10433">
    <property type="entry name" value="Beta-prop_RSE1_1st"/>
    <property type="match status" value="1"/>
</dbReference>
<dbReference type="GO" id="GO:0003676">
    <property type="term" value="F:nucleic acid binding"/>
    <property type="evidence" value="ECO:0007669"/>
    <property type="project" value="InterPro"/>
</dbReference>
<organism evidence="10">
    <name type="scientific">Coccolithus braarudii</name>
    <dbReference type="NCBI Taxonomy" id="221442"/>
    <lineage>
        <taxon>Eukaryota</taxon>
        <taxon>Haptista</taxon>
        <taxon>Haptophyta</taxon>
        <taxon>Prymnesiophyceae</taxon>
        <taxon>Coccolithales</taxon>
        <taxon>Coccolithaceae</taxon>
        <taxon>Coccolithus</taxon>
    </lineage>
</organism>
<dbReference type="InterPro" id="IPR036322">
    <property type="entry name" value="WD40_repeat_dom_sf"/>
</dbReference>
<dbReference type="EMBL" id="HBEY01012719">
    <property type="protein sequence ID" value="CAD8602791.1"/>
    <property type="molecule type" value="Transcribed_RNA"/>
</dbReference>
<comment type="subcellular location">
    <subcellularLocation>
        <location evidence="1">Nucleus</location>
    </subcellularLocation>
</comment>
<reference evidence="10" key="1">
    <citation type="submission" date="2021-01" db="EMBL/GenBank/DDBJ databases">
        <authorList>
            <person name="Corre E."/>
            <person name="Pelletier E."/>
            <person name="Niang G."/>
            <person name="Scheremetjew M."/>
            <person name="Finn R."/>
            <person name="Kale V."/>
            <person name="Holt S."/>
            <person name="Cochrane G."/>
            <person name="Meng A."/>
            <person name="Brown T."/>
            <person name="Cohen L."/>
        </authorList>
    </citation>
    <scope>NUCLEOTIDE SEQUENCE</scope>
    <source>
        <strain evidence="10">PLY182g</strain>
    </source>
</reference>
<evidence type="ECO:0000256" key="5">
    <source>
        <dbReference type="ARBA" id="ARBA00023242"/>
    </source>
</evidence>
<dbReference type="FunFam" id="2.130.10.10:FF:000031">
    <property type="entry name" value="Splicing factor 3b subunit 3"/>
    <property type="match status" value="1"/>
</dbReference>
<keyword evidence="2" id="KW-0507">mRNA processing</keyword>
<dbReference type="Pfam" id="PF03178">
    <property type="entry name" value="CPSF_A"/>
    <property type="match status" value="1"/>
</dbReference>
<feature type="domain" description="RSE1/DDB1/CPSF1 first beta-propeller" evidence="8">
    <location>
        <begin position="14"/>
        <end position="366"/>
    </location>
</feature>
<evidence type="ECO:0000256" key="6">
    <source>
        <dbReference type="ARBA" id="ARBA00038266"/>
    </source>
</evidence>
<dbReference type="SUPFAM" id="SSF50978">
    <property type="entry name" value="WD40 repeat-like"/>
    <property type="match status" value="1"/>
</dbReference>
<evidence type="ECO:0000256" key="4">
    <source>
        <dbReference type="ARBA" id="ARBA00023187"/>
    </source>
</evidence>
<name>A0A7S0PY64_9EUKA</name>
<sequence>MVSLYCQTLQRSCAITAAVYGNFSGPKMQELAVARGKILELLRPDENDKVQTIYATEVFGIIRSISTFRLTGGNRDYLVVGSDSGKIVILEFSPERACFERIHGETYGKSGIRRIVPGQFVSADPRGRALMVSATEKQKLVYILNRDSAARLTISSPLEAHKSSTITFDIVGVDVGFDNPIFAAIEVDAEEVENDQDTNEVLYEKNLVFYELDLGLNHVVRKWADPVDPTSNHLVRVPGGNEGPGGVLVCSENFVVYKNQSHTDVRCALPRRRDLSEEHGLLIIASAVHRQKDLFFIIIQSEFGDLYKVTLQHEEEQVHEVKVRYFDTLPACRSLCILRSGYLFAGSEFGNLGFYQFQGVGEDEDAPMCSSTAFDGGDESVVELQPQPLRNLLHVDDIDSLCPLIDAKLLDLERGAPPTLAALCGRSARSTLRMVQHGLAVTEMAVSELPGNPNAVWTVKRSRSDETDAYIVVSFVNATLVLSIGETVEEVTDSGLKPDTPTLSVALLGEDSIVQVYPNGVFHIRADGRVSEWKAPRGKPIVKATSNARQLAIALAGGELIYFELDAQSTLAEVDKKDTGHEVTCLDLGAVPAGRQRARFLAAGGFDSTIRILSLDPDDCMNVLAVLALPAQAESVAVLSMPVGRAGGAPALFLCIGLHNGVMLRARLDSRSGQLSDTRTRFVGAKPVKVFRVPLGGCEGVLVLSSRSWVVFCLHNTLHVAPLTYQQLEHGCSFASEHCPEGLVAIASTTLRILALEKLGDTFNSDSMPLRYTPRHLVRHSVSGNIVLIESDHNAYSEEEKAQLYQAAGISPPLPAGTVLPEDDEADGMLMEANVGVPRAGPGKWASCIRVVSPVERQTLCVLELSDNEAAVSLACVPMRERNGETMLVVGTVKDMTLHPRTLSAAFLHVYQFTDNNATIELVHKTQVEDVPSAIAPFGGRLLVGVGKTLRIYDMGQKKLLRKAELKALPTMIQSVHVLSASRIVVGDLAESFHFISYKRSENQLSIFADDISPRWLTCATPLDINTLVGGDKFGNIYICRLPQEVSDDVDDAQLLSATAGREGAALNGAPSKAEEIAQFHIGETVTSLQKVTLGPGCSEVILYTTLLGGIGALLPITHKDDLEFLTALEMHMRQEAAPLCGRDQLFFRSSYFPVKGVVDGDYLQLFNGLSHDEQKSISDELDRTPAEISKKLEELATRVI</sequence>
<dbReference type="Gene3D" id="2.130.10.10">
    <property type="entry name" value="YVTN repeat-like/Quinoprotein amine dehydrogenase"/>
    <property type="match status" value="3"/>
</dbReference>
<feature type="domain" description="RSE1/DDB1/CPSF1 second beta-propeller" evidence="9">
    <location>
        <begin position="442"/>
        <end position="755"/>
    </location>
</feature>
<evidence type="ECO:0008006" key="11">
    <source>
        <dbReference type="Google" id="ProtNLM"/>
    </source>
</evidence>